<proteinExistence type="predicted"/>
<keyword evidence="2" id="KW-1185">Reference proteome</keyword>
<dbReference type="EMBL" id="JAQHXR010000002">
    <property type="protein sequence ID" value="MDA3969077.1"/>
    <property type="molecule type" value="Genomic_DNA"/>
</dbReference>
<evidence type="ECO:0008006" key="3">
    <source>
        <dbReference type="Google" id="ProtNLM"/>
    </source>
</evidence>
<sequence>MKCDVLVYGFGVTGKHVLGICKELRLTYKIVDDFALPFGSDFVSLEDIKVARLILICLNDEDAQENAKNKLLQLDFDLNVIKVINLGDFRNSYLESFKDRFSAISFIDTLLEDDYKLNNFQQIYKEIIKEYKEKKIKEVESKKELLKKVEDKYPELNSFARIFTTSFKQSDNDLLHYPYFHVFTDRSCSDKNFFFREEVDFHSLKNRDINTKFVLCFGSSVMRADEVALESTIAKRLEGLLNSPAGGGDSLISYKVLNLGISGYNTSDMCMLYLSLFESLRPDIVMCVFFGNELITASISDESLLRDCMLYYHPFVESECRNIFDSKIPLYSDFRFRIKEVDYGLILKSIAFRIEQFSRVVSSSGAKFYGFITPLLHQKLHKTQDELHGQKEALKTYPPYYFSHLEYEESLLREFKEIVKVKVYDANYATTSSKETLFLDWIHLNARGCDVVAWYMYEVMMAND</sequence>
<dbReference type="RefSeq" id="WP_271021376.1">
    <property type="nucleotide sequence ID" value="NZ_JAQHXR010000002.1"/>
</dbReference>
<gene>
    <name evidence="1" type="ORF">PF021_05230</name>
</gene>
<accession>A0ABT4VEE8</accession>
<dbReference type="SUPFAM" id="SSF52266">
    <property type="entry name" value="SGNH hydrolase"/>
    <property type="match status" value="1"/>
</dbReference>
<dbReference type="Proteomes" id="UP001210261">
    <property type="component" value="Unassembled WGS sequence"/>
</dbReference>
<evidence type="ECO:0000313" key="1">
    <source>
        <dbReference type="EMBL" id="MDA3969077.1"/>
    </source>
</evidence>
<comment type="caution">
    <text evidence="1">The sequence shown here is derived from an EMBL/GenBank/DDBJ whole genome shotgun (WGS) entry which is preliminary data.</text>
</comment>
<organism evidence="1 2">
    <name type="scientific">Helicobacter ibis</name>
    <dbReference type="NCBI Taxonomy" id="2962633"/>
    <lineage>
        <taxon>Bacteria</taxon>
        <taxon>Pseudomonadati</taxon>
        <taxon>Campylobacterota</taxon>
        <taxon>Epsilonproteobacteria</taxon>
        <taxon>Campylobacterales</taxon>
        <taxon>Helicobacteraceae</taxon>
        <taxon>Helicobacter</taxon>
    </lineage>
</organism>
<reference evidence="1 2" key="1">
    <citation type="submission" date="2023-01" db="EMBL/GenBank/DDBJ databases">
        <title>Description of Helicobacter ibis sp. nov. isolated from faecal droppings of black-faced ibis (Theristicus melanopis).</title>
        <authorList>
            <person name="Lopez-Cantillo M."/>
            <person name="Vidal-Veuthey B."/>
            <person name="Mella A."/>
            <person name="De La Haba R."/>
            <person name="Collado L."/>
        </authorList>
    </citation>
    <scope>NUCLEOTIDE SEQUENCE [LARGE SCALE GENOMIC DNA]</scope>
    <source>
        <strain evidence="1 2">A82</strain>
    </source>
</reference>
<dbReference type="Gene3D" id="3.40.50.1110">
    <property type="entry name" value="SGNH hydrolase"/>
    <property type="match status" value="1"/>
</dbReference>
<evidence type="ECO:0000313" key="2">
    <source>
        <dbReference type="Proteomes" id="UP001210261"/>
    </source>
</evidence>
<protein>
    <recommendedName>
        <fullName evidence="3">SGNH/GDSL hydrolase family protein</fullName>
    </recommendedName>
</protein>
<dbReference type="InterPro" id="IPR036514">
    <property type="entry name" value="SGNH_hydro_sf"/>
</dbReference>
<name>A0ABT4VEE8_9HELI</name>